<keyword evidence="2" id="KW-1185">Reference proteome</keyword>
<dbReference type="AlphaFoldDB" id="A0A1J1HWK9"/>
<dbReference type="Proteomes" id="UP000183832">
    <property type="component" value="Unassembled WGS sequence"/>
</dbReference>
<evidence type="ECO:0000313" key="1">
    <source>
        <dbReference type="EMBL" id="CRK90910.1"/>
    </source>
</evidence>
<organism evidence="1 2">
    <name type="scientific">Clunio marinus</name>
    <dbReference type="NCBI Taxonomy" id="568069"/>
    <lineage>
        <taxon>Eukaryota</taxon>
        <taxon>Metazoa</taxon>
        <taxon>Ecdysozoa</taxon>
        <taxon>Arthropoda</taxon>
        <taxon>Hexapoda</taxon>
        <taxon>Insecta</taxon>
        <taxon>Pterygota</taxon>
        <taxon>Neoptera</taxon>
        <taxon>Endopterygota</taxon>
        <taxon>Diptera</taxon>
        <taxon>Nematocera</taxon>
        <taxon>Chironomoidea</taxon>
        <taxon>Chironomidae</taxon>
        <taxon>Clunio</taxon>
    </lineage>
</organism>
<evidence type="ECO:0000313" key="2">
    <source>
        <dbReference type="Proteomes" id="UP000183832"/>
    </source>
</evidence>
<name>A0A1J1HWK9_9DIPT</name>
<proteinExistence type="predicted"/>
<gene>
    <name evidence="1" type="ORF">CLUMA_CG004599</name>
</gene>
<reference evidence="1 2" key="1">
    <citation type="submission" date="2015-04" db="EMBL/GenBank/DDBJ databases">
        <authorList>
            <person name="Syromyatnikov M.Y."/>
            <person name="Popov V.N."/>
        </authorList>
    </citation>
    <scope>NUCLEOTIDE SEQUENCE [LARGE SCALE GENOMIC DNA]</scope>
</reference>
<sequence length="68" mass="8392">MLKIISNERMKKHKERLLNVSLVNDGRLLKLSFDQLKNFTRRKVKQQTLSKRWEMIQFLQMIPYWVMI</sequence>
<accession>A0A1J1HWK9</accession>
<dbReference type="EMBL" id="CVRI01000020">
    <property type="protein sequence ID" value="CRK90910.1"/>
    <property type="molecule type" value="Genomic_DNA"/>
</dbReference>
<protein>
    <submittedName>
        <fullName evidence="1">CLUMA_CG004599, isoform A</fullName>
    </submittedName>
</protein>